<protein>
    <recommendedName>
        <fullName evidence="6">TF-B3 domain-containing protein</fullName>
    </recommendedName>
</protein>
<dbReference type="PROSITE" id="PS50863">
    <property type="entry name" value="B3"/>
    <property type="match status" value="1"/>
</dbReference>
<dbReference type="OMA" id="GIWLHEN"/>
<keyword evidence="8" id="KW-1185">Reference proteome</keyword>
<keyword evidence="4" id="KW-0804">Transcription</keyword>
<feature type="non-terminal residue" evidence="7">
    <location>
        <position position="192"/>
    </location>
</feature>
<accession>V7BB70</accession>
<dbReference type="STRING" id="3885.V7BB70"/>
<evidence type="ECO:0000313" key="7">
    <source>
        <dbReference type="EMBL" id="ESW15074.1"/>
    </source>
</evidence>
<organism evidence="7 8">
    <name type="scientific">Phaseolus vulgaris</name>
    <name type="common">Kidney bean</name>
    <name type="synonym">French bean</name>
    <dbReference type="NCBI Taxonomy" id="3885"/>
    <lineage>
        <taxon>Eukaryota</taxon>
        <taxon>Viridiplantae</taxon>
        <taxon>Streptophyta</taxon>
        <taxon>Embryophyta</taxon>
        <taxon>Tracheophyta</taxon>
        <taxon>Spermatophyta</taxon>
        <taxon>Magnoliopsida</taxon>
        <taxon>eudicotyledons</taxon>
        <taxon>Gunneridae</taxon>
        <taxon>Pentapetalae</taxon>
        <taxon>rosids</taxon>
        <taxon>fabids</taxon>
        <taxon>Fabales</taxon>
        <taxon>Fabaceae</taxon>
        <taxon>Papilionoideae</taxon>
        <taxon>50 kb inversion clade</taxon>
        <taxon>NPAAA clade</taxon>
        <taxon>indigoferoid/millettioid clade</taxon>
        <taxon>Phaseoleae</taxon>
        <taxon>Phaseolus</taxon>
    </lineage>
</organism>
<name>V7BB70_PHAVU</name>
<evidence type="ECO:0000256" key="3">
    <source>
        <dbReference type="ARBA" id="ARBA00023125"/>
    </source>
</evidence>
<reference evidence="8" key="1">
    <citation type="journal article" date="2014" name="Nat. Genet.">
        <title>A reference genome for common bean and genome-wide analysis of dual domestications.</title>
        <authorList>
            <person name="Schmutz J."/>
            <person name="McClean P.E."/>
            <person name="Mamidi S."/>
            <person name="Wu G.A."/>
            <person name="Cannon S.B."/>
            <person name="Grimwood J."/>
            <person name="Jenkins J."/>
            <person name="Shu S."/>
            <person name="Song Q."/>
            <person name="Chavarro C."/>
            <person name="Torres-Torres M."/>
            <person name="Geffroy V."/>
            <person name="Moghaddam S.M."/>
            <person name="Gao D."/>
            <person name="Abernathy B."/>
            <person name="Barry K."/>
            <person name="Blair M."/>
            <person name="Brick M.A."/>
            <person name="Chovatia M."/>
            <person name="Gepts P."/>
            <person name="Goodstein D.M."/>
            <person name="Gonzales M."/>
            <person name="Hellsten U."/>
            <person name="Hyten D.L."/>
            <person name="Jia G."/>
            <person name="Kelly J.D."/>
            <person name="Kudrna D."/>
            <person name="Lee R."/>
            <person name="Richard M.M."/>
            <person name="Miklas P.N."/>
            <person name="Osorno J.M."/>
            <person name="Rodrigues J."/>
            <person name="Thareau V."/>
            <person name="Urrea C.A."/>
            <person name="Wang M."/>
            <person name="Yu Y."/>
            <person name="Zhang M."/>
            <person name="Wing R.A."/>
            <person name="Cregan P.B."/>
            <person name="Rokhsar D.S."/>
            <person name="Jackson S.A."/>
        </authorList>
    </citation>
    <scope>NUCLEOTIDE SEQUENCE [LARGE SCALE GENOMIC DNA]</scope>
    <source>
        <strain evidence="8">cv. G19833</strain>
    </source>
</reference>
<proteinExistence type="predicted"/>
<dbReference type="OrthoDB" id="1688597at2759"/>
<dbReference type="PANTHER" id="PTHR31920:SF135">
    <property type="entry name" value="B3 DOMAIN-CONTAINING PROTEIN OS03G0621600-RELATED"/>
    <property type="match status" value="1"/>
</dbReference>
<dbReference type="InterPro" id="IPR015300">
    <property type="entry name" value="DNA-bd_pseudobarrel_sf"/>
</dbReference>
<dbReference type="SUPFAM" id="SSF101936">
    <property type="entry name" value="DNA-binding pseudobarrel domain"/>
    <property type="match status" value="1"/>
</dbReference>
<evidence type="ECO:0000259" key="6">
    <source>
        <dbReference type="PROSITE" id="PS50863"/>
    </source>
</evidence>
<evidence type="ECO:0000256" key="4">
    <source>
        <dbReference type="ARBA" id="ARBA00023163"/>
    </source>
</evidence>
<evidence type="ECO:0000313" key="8">
    <source>
        <dbReference type="Proteomes" id="UP000000226"/>
    </source>
</evidence>
<keyword evidence="3" id="KW-0238">DNA-binding</keyword>
<dbReference type="Pfam" id="PF02362">
    <property type="entry name" value="B3"/>
    <property type="match status" value="1"/>
</dbReference>
<dbReference type="PANTHER" id="PTHR31920">
    <property type="entry name" value="B3 DOMAIN-CONTAINING"/>
    <property type="match status" value="1"/>
</dbReference>
<dbReference type="InterPro" id="IPR003340">
    <property type="entry name" value="B3_DNA-bd"/>
</dbReference>
<dbReference type="Proteomes" id="UP000000226">
    <property type="component" value="Chromosome 7"/>
</dbReference>
<dbReference type="EMBL" id="CM002294">
    <property type="protein sequence ID" value="ESW15074.1"/>
    <property type="molecule type" value="Genomic_DNA"/>
</dbReference>
<evidence type="ECO:0000256" key="1">
    <source>
        <dbReference type="ARBA" id="ARBA00004123"/>
    </source>
</evidence>
<evidence type="ECO:0000256" key="5">
    <source>
        <dbReference type="ARBA" id="ARBA00023242"/>
    </source>
</evidence>
<dbReference type="InterPro" id="IPR050655">
    <property type="entry name" value="Plant_B3_domain"/>
</dbReference>
<keyword evidence="5" id="KW-0539">Nucleus</keyword>
<sequence length="192" mass="21723">MTSNRSGILPPSEIRFFKIIVHTTIQIGKLMIPKEFTRKHGASLSNPMFLKLPDGIEWEFSWTKEGAHNVWLEKGWKEFVTYYSLGHGHLLVFKYQQTCKLEVNIFDESGVEINYPSNNTQNHSAENLFEVSPTIPSYPGTSKKQRSRIGVVGESSNLPQQVCQENSSGAISSETPSFMVVMKESYVNGYLL</sequence>
<dbReference type="Gramene" id="ESW15074">
    <property type="protein sequence ID" value="ESW15074"/>
    <property type="gene ID" value="PHAVU_007G0419001g"/>
</dbReference>
<gene>
    <name evidence="7" type="ORF">PHAVU_007G0419001g</name>
</gene>
<dbReference type="AlphaFoldDB" id="V7BB70"/>
<comment type="subcellular location">
    <subcellularLocation>
        <location evidence="1">Nucleus</location>
    </subcellularLocation>
</comment>
<dbReference type="SMART" id="SM01019">
    <property type="entry name" value="B3"/>
    <property type="match status" value="1"/>
</dbReference>
<evidence type="ECO:0000256" key="2">
    <source>
        <dbReference type="ARBA" id="ARBA00023015"/>
    </source>
</evidence>
<keyword evidence="2" id="KW-0805">Transcription regulation</keyword>
<dbReference type="CDD" id="cd10017">
    <property type="entry name" value="B3_DNA"/>
    <property type="match status" value="1"/>
</dbReference>
<dbReference type="GO" id="GO:0005634">
    <property type="term" value="C:nucleus"/>
    <property type="evidence" value="ECO:0007669"/>
    <property type="project" value="UniProtKB-SubCell"/>
</dbReference>
<feature type="domain" description="TF-B3" evidence="6">
    <location>
        <begin position="15"/>
        <end position="109"/>
    </location>
</feature>
<dbReference type="GO" id="GO:0003677">
    <property type="term" value="F:DNA binding"/>
    <property type="evidence" value="ECO:0007669"/>
    <property type="project" value="UniProtKB-KW"/>
</dbReference>
<dbReference type="Gene3D" id="2.40.330.10">
    <property type="entry name" value="DNA-binding pseudobarrel domain"/>
    <property type="match status" value="1"/>
</dbReference>